<protein>
    <recommendedName>
        <fullName evidence="2">Ada DNA repair metal-binding domain-containing protein</fullName>
    </recommendedName>
</protein>
<dbReference type="EMBL" id="JADEYS010000013">
    <property type="protein sequence ID" value="MBE9398267.1"/>
    <property type="molecule type" value="Genomic_DNA"/>
</dbReference>
<dbReference type="Proteomes" id="UP000640333">
    <property type="component" value="Unassembled WGS sequence"/>
</dbReference>
<accession>A0A8J7FC59</accession>
<organism evidence="3 4">
    <name type="scientific">Pontibacterium sinense</name>
    <dbReference type="NCBI Taxonomy" id="2781979"/>
    <lineage>
        <taxon>Bacteria</taxon>
        <taxon>Pseudomonadati</taxon>
        <taxon>Pseudomonadota</taxon>
        <taxon>Gammaproteobacteria</taxon>
        <taxon>Oceanospirillales</taxon>
        <taxon>Oceanospirillaceae</taxon>
        <taxon>Pontibacterium</taxon>
    </lineage>
</organism>
<dbReference type="GO" id="GO:0003677">
    <property type="term" value="F:DNA binding"/>
    <property type="evidence" value="ECO:0007669"/>
    <property type="project" value="InterPro"/>
</dbReference>
<dbReference type="InterPro" id="IPR004026">
    <property type="entry name" value="Ada_DNA_repair_Zn-bd"/>
</dbReference>
<sequence>MPSIQEMREAVKKRDASMDGLFFYGVVTTGIVCKPSCSSRSAKPENLRFFADMEAASIVGFRPCKRCQPA</sequence>
<keyword evidence="1" id="KW-0010">Activator</keyword>
<dbReference type="Gene3D" id="3.40.10.10">
    <property type="entry name" value="DNA Methylphosphotriester Repair Domain"/>
    <property type="match status" value="1"/>
</dbReference>
<dbReference type="SUPFAM" id="SSF57884">
    <property type="entry name" value="Ada DNA repair protein, N-terminal domain (N-Ada 10)"/>
    <property type="match status" value="1"/>
</dbReference>
<dbReference type="GO" id="GO:0006281">
    <property type="term" value="P:DNA repair"/>
    <property type="evidence" value="ECO:0007669"/>
    <property type="project" value="InterPro"/>
</dbReference>
<evidence type="ECO:0000259" key="2">
    <source>
        <dbReference type="Pfam" id="PF02805"/>
    </source>
</evidence>
<evidence type="ECO:0000313" key="4">
    <source>
        <dbReference type="Proteomes" id="UP000640333"/>
    </source>
</evidence>
<name>A0A8J7FC59_9GAMM</name>
<dbReference type="AlphaFoldDB" id="A0A8J7FC59"/>
<comment type="caution">
    <text evidence="3">The sequence shown here is derived from an EMBL/GenBank/DDBJ whole genome shotgun (WGS) entry which is preliminary data.</text>
</comment>
<dbReference type="GO" id="GO:0006355">
    <property type="term" value="P:regulation of DNA-templated transcription"/>
    <property type="evidence" value="ECO:0007669"/>
    <property type="project" value="InterPro"/>
</dbReference>
<proteinExistence type="predicted"/>
<evidence type="ECO:0000313" key="3">
    <source>
        <dbReference type="EMBL" id="MBE9398267.1"/>
    </source>
</evidence>
<reference evidence="3" key="1">
    <citation type="submission" date="2020-10" db="EMBL/GenBank/DDBJ databases">
        <title>Bacterium isolated from coastal waters sediment.</title>
        <authorList>
            <person name="Chen R.-J."/>
            <person name="Lu D.-C."/>
            <person name="Zhu K.-L."/>
            <person name="Du Z.-J."/>
        </authorList>
    </citation>
    <scope>NUCLEOTIDE SEQUENCE</scope>
    <source>
        <strain evidence="3">N1Y112</strain>
    </source>
</reference>
<dbReference type="GO" id="GO:0008168">
    <property type="term" value="F:methyltransferase activity"/>
    <property type="evidence" value="ECO:0007669"/>
    <property type="project" value="InterPro"/>
</dbReference>
<gene>
    <name evidence="3" type="ORF">IOQ59_13475</name>
</gene>
<evidence type="ECO:0000256" key="1">
    <source>
        <dbReference type="ARBA" id="ARBA00023159"/>
    </source>
</evidence>
<dbReference type="InterPro" id="IPR035451">
    <property type="entry name" value="Ada-like_dom_sf"/>
</dbReference>
<dbReference type="GO" id="GO:0008270">
    <property type="term" value="F:zinc ion binding"/>
    <property type="evidence" value="ECO:0007669"/>
    <property type="project" value="InterPro"/>
</dbReference>
<feature type="domain" description="Ada DNA repair metal-binding" evidence="2">
    <location>
        <begin position="7"/>
        <end position="69"/>
    </location>
</feature>
<dbReference type="Pfam" id="PF02805">
    <property type="entry name" value="Ada_Zn_binding"/>
    <property type="match status" value="1"/>
</dbReference>
<keyword evidence="4" id="KW-1185">Reference proteome</keyword>